<feature type="region of interest" description="Disordered" evidence="9">
    <location>
        <begin position="1367"/>
        <end position="1390"/>
    </location>
</feature>
<evidence type="ECO:0000256" key="8">
    <source>
        <dbReference type="ARBA" id="ARBA00048336"/>
    </source>
</evidence>
<comment type="catalytic activity">
    <reaction evidence="8">
        <text>O-phospho-L-threonyl-[protein] + H2O = L-threonyl-[protein] + phosphate</text>
        <dbReference type="Rhea" id="RHEA:47004"/>
        <dbReference type="Rhea" id="RHEA-COMP:11060"/>
        <dbReference type="Rhea" id="RHEA-COMP:11605"/>
        <dbReference type="ChEBI" id="CHEBI:15377"/>
        <dbReference type="ChEBI" id="CHEBI:30013"/>
        <dbReference type="ChEBI" id="CHEBI:43474"/>
        <dbReference type="ChEBI" id="CHEBI:61977"/>
        <dbReference type="EC" id="3.1.3.16"/>
    </reaction>
</comment>
<reference evidence="12 13" key="1">
    <citation type="submission" date="2015-12" db="EMBL/GenBank/DDBJ databases">
        <title>Draft genome of the nematode, Onchocerca flexuosa.</title>
        <authorList>
            <person name="Mitreva M."/>
        </authorList>
    </citation>
    <scope>NUCLEOTIDE SEQUENCE [LARGE SCALE GENOMIC DNA]</scope>
    <source>
        <strain evidence="12">Red Deer</strain>
    </source>
</reference>
<dbReference type="InterPro" id="IPR029052">
    <property type="entry name" value="Metallo-depent_PP-like"/>
</dbReference>
<dbReference type="PANTHER" id="PTHR11668:SF300">
    <property type="entry name" value="SERINE_THREONINE-PROTEIN PHOSPHATASE"/>
    <property type="match status" value="1"/>
</dbReference>
<dbReference type="InterPro" id="IPR050341">
    <property type="entry name" value="PP1_catalytic_subunit"/>
</dbReference>
<evidence type="ECO:0000256" key="10">
    <source>
        <dbReference type="SAM" id="Phobius"/>
    </source>
</evidence>
<dbReference type="SMART" id="SM00355">
    <property type="entry name" value="ZnF_C2H2"/>
    <property type="match status" value="8"/>
</dbReference>
<keyword evidence="10" id="KW-1133">Transmembrane helix</keyword>
<feature type="region of interest" description="Disordered" evidence="9">
    <location>
        <begin position="1015"/>
        <end position="1046"/>
    </location>
</feature>
<dbReference type="GO" id="GO:0005737">
    <property type="term" value="C:cytoplasm"/>
    <property type="evidence" value="ECO:0007669"/>
    <property type="project" value="TreeGrafter"/>
</dbReference>
<accession>A0A238C2I9</accession>
<dbReference type="GO" id="GO:0005634">
    <property type="term" value="C:nucleus"/>
    <property type="evidence" value="ECO:0007669"/>
    <property type="project" value="TreeGrafter"/>
</dbReference>
<dbReference type="EMBL" id="KZ269981">
    <property type="protein sequence ID" value="OZC11356.1"/>
    <property type="molecule type" value="Genomic_DNA"/>
</dbReference>
<feature type="transmembrane region" description="Helical" evidence="10">
    <location>
        <begin position="1141"/>
        <end position="1159"/>
    </location>
</feature>
<protein>
    <recommendedName>
        <fullName evidence="2">protein-serine/threonine phosphatase</fullName>
        <ecNumber evidence="2">3.1.3.16</ecNumber>
    </recommendedName>
</protein>
<evidence type="ECO:0000256" key="5">
    <source>
        <dbReference type="ARBA" id="ARBA00022912"/>
    </source>
</evidence>
<keyword evidence="4" id="KW-0378">Hydrolase</keyword>
<dbReference type="EC" id="3.1.3.16" evidence="2"/>
<dbReference type="Gene3D" id="3.30.160.60">
    <property type="entry name" value="Classic Zinc Finger"/>
    <property type="match status" value="1"/>
</dbReference>
<organism evidence="12 13">
    <name type="scientific">Onchocerca flexuosa</name>
    <dbReference type="NCBI Taxonomy" id="387005"/>
    <lineage>
        <taxon>Eukaryota</taxon>
        <taxon>Metazoa</taxon>
        <taxon>Ecdysozoa</taxon>
        <taxon>Nematoda</taxon>
        <taxon>Chromadorea</taxon>
        <taxon>Rhabditida</taxon>
        <taxon>Spirurina</taxon>
        <taxon>Spiruromorpha</taxon>
        <taxon>Filarioidea</taxon>
        <taxon>Onchocercidae</taxon>
        <taxon>Onchocerca</taxon>
    </lineage>
</organism>
<feature type="transmembrane region" description="Helical" evidence="10">
    <location>
        <begin position="1316"/>
        <end position="1340"/>
    </location>
</feature>
<keyword evidence="5" id="KW-0904">Protein phosphatase</keyword>
<evidence type="ECO:0000256" key="9">
    <source>
        <dbReference type="SAM" id="MobiDB-lite"/>
    </source>
</evidence>
<dbReference type="OrthoDB" id="10020956at2759"/>
<evidence type="ECO:0000313" key="12">
    <source>
        <dbReference type="EMBL" id="OZC11356.1"/>
    </source>
</evidence>
<keyword evidence="3" id="KW-0479">Metal-binding</keyword>
<evidence type="ECO:0000256" key="4">
    <source>
        <dbReference type="ARBA" id="ARBA00022801"/>
    </source>
</evidence>
<keyword evidence="10" id="KW-0812">Transmembrane</keyword>
<dbReference type="FunFam" id="3.30.160.60:FF:002852">
    <property type="entry name" value="Dorsal Intercalation and Elongation defect"/>
    <property type="match status" value="1"/>
</dbReference>
<gene>
    <name evidence="12" type="ORF">X798_01772</name>
</gene>
<dbReference type="Pfam" id="PF00149">
    <property type="entry name" value="Metallophos"/>
    <property type="match status" value="1"/>
</dbReference>
<feature type="compositionally biased region" description="Basic and acidic residues" evidence="9">
    <location>
        <begin position="1016"/>
        <end position="1026"/>
    </location>
</feature>
<keyword evidence="10" id="KW-0472">Membrane</keyword>
<dbReference type="PRINTS" id="PR00114">
    <property type="entry name" value="STPHPHTASE"/>
</dbReference>
<comment type="catalytic activity">
    <reaction evidence="7">
        <text>O-phospho-L-seryl-[protein] + H2O = L-seryl-[protein] + phosphate</text>
        <dbReference type="Rhea" id="RHEA:20629"/>
        <dbReference type="Rhea" id="RHEA-COMP:9863"/>
        <dbReference type="Rhea" id="RHEA-COMP:11604"/>
        <dbReference type="ChEBI" id="CHEBI:15377"/>
        <dbReference type="ChEBI" id="CHEBI:29999"/>
        <dbReference type="ChEBI" id="CHEBI:43474"/>
        <dbReference type="ChEBI" id="CHEBI:83421"/>
        <dbReference type="EC" id="3.1.3.16"/>
    </reaction>
</comment>
<keyword evidence="6" id="KW-0464">Manganese</keyword>
<dbReference type="SMART" id="SM00156">
    <property type="entry name" value="PP2Ac"/>
    <property type="match status" value="1"/>
</dbReference>
<feature type="region of interest" description="Disordered" evidence="9">
    <location>
        <begin position="1472"/>
        <end position="1491"/>
    </location>
</feature>
<feature type="domain" description="C2H2-type" evidence="11">
    <location>
        <begin position="266"/>
        <end position="287"/>
    </location>
</feature>
<dbReference type="SUPFAM" id="SSF56300">
    <property type="entry name" value="Metallo-dependent phosphatases"/>
    <property type="match status" value="1"/>
</dbReference>
<dbReference type="GO" id="GO:0004722">
    <property type="term" value="F:protein serine/threonine phosphatase activity"/>
    <property type="evidence" value="ECO:0007669"/>
    <property type="project" value="UniProtKB-EC"/>
</dbReference>
<sequence length="1820" mass="202070">MMMPSSLGGDSENAKHHQQLVQSASMLPSPYSFLPSVFGNAQLDMPLFRPPESNLGAIYLSQLATAAALNQGQNGSNGSTINEQQEEAIGENNRTEVTASTSSEIATSSCGAESPLSSKPFNTVEREMKCANERNSADNAALSPTKVSAEDTIVTENENLQPSSASELQQLDLSKWISDFFPGLPNNVSALNMAALTQRMPPMLEQMQLMNQYFSPGSVEDSLRVLAALGNTNGSAGTVPSANCSPGSILNSSFASSAGHSKDTYCEICDKNFCNRYFLRTHKWKKHGIPFPGKYSPFECDVTSLASPTVSQNLSLDLPTTSTGMNLSPAELIAALCNQNVLEASQISPSKTALSQPTSVIVNCLSSADPSPIKRARMTDEGNKNDELIGAVRSDSIKIDEEVFASVASQLPNTGDLFAMIARQAQENAIAQELLSSLKTEGIQTQQQSSPLKHSSASKEACEMCGQECESRATLQHHLLLQHNILNSFLNSFNLLSPLGQLQSQQQSQKQQNNQGNDADRTRNSMAVPGMSRQPKKQYTTTGKNYCDVCNKEVCNKYFLRTHMLKMHGIVIDEHKTVIANIDTLEKEKSGTIAFRCDICNTNVGQTRESLKQHKQEIHNVVSLPTSRGHRGSLSSTSSVTSTSTLSQTLKIADQSGNHIDKIDRGGREENVACAVAVAGVCIVYSGVREEDVPFFFLGNFAERDSHFSFRLPLELYSVIATACVLSYLFKLRCPLCDGRTIGVIAMQKHLSEKHKMDMNVGALEGFLKDAYEIKTGQSAATLSGSLATDLQQQMTTERDEFTCIHCADIFNDQIQFQLHMIHNHPLVIRSPDETGSAAITTHNMEPLCTQYSLQSSSMADSWTDSEEKPANRSIEDMKEDEDDEHQIASQKFQKLFDCPISWCSRQYRNPIIMSKHVSIVHQWRLKFSLKNGKNKSRGIIAPRKLWKKRYICLFEGCKYRFWSRADCEKHLLCHVGKMISKESVVNGAIENGRNQDINKLIGVREGRIMVNVKNDGNRKEQERNTHTPNSPNLNAMPEGHGQSSGNRKPYTVQTFLVREQASQPSSSENGATTAVGVVFDEMVAHLPVRNTVKEMVRVNVELIPASLQLMNACLKYASNLITVINRLVKVQVTFCYLECFMWLLLLLPWLLTAGCFLIKRENKSNGKINNLKCVINARPLLLGKCISGTDGISMCYTVEFDDTGTVLYGCTVVSQHRMSMDSIDCQNNVFKKCPRTLNQSRFPDRQHLQYCCCNTTKCNGNYLHKREAKMSTKRTDVNRSDIAVPELKRALLDINKLQTMNGVSLKADKINRISWGLISGIICAVVVMACIVAAAVIFINKRREKRRTVLNANVGDMVTLRTDDADDAENNDNLPGMICTPGRKSSTNVVHSDRTDTIVPAQLTPVEQNALIHTMKQNSQLKTVIKSKKPPKITRVITYATSDDITNADLSSRDDNTRKYTDLDISPRLREDSDRLLSESTPAKQMSHRFRSTSKDVNEDLLLKLIRNGPKQFPFKFEEIREILLQGAKVFLEEPTLLEVPLPCVVYGDMHGQYSDLHRWFNLNGWPSQVRSVFLGDFVDRGSHGIEVVILLTALKIRFPKNIFLCRGNHEEESLNRAYSFYEEVRIRFTDNLAGRNGRALYPYFRILFNNLPLAVLIGGRILGMHGGIGPRLTSLQAIREIRRPLEEFEIGSLECDLVWSDPDTSPDCTGFRSNFEREPLYGIGQLFAPDTVQNLCKKLGIDMLIRGHQAPLHGYALFSDGCMLTLFSAPGYKGSSNGDINMGASLEISTSMNITIKQVHSSNAIHSKNTSSTNDRSG</sequence>
<comment type="cofactor">
    <cofactor evidence="1">
        <name>Mn(2+)</name>
        <dbReference type="ChEBI" id="CHEBI:29035"/>
    </cofactor>
</comment>
<evidence type="ECO:0000259" key="11">
    <source>
        <dbReference type="PROSITE" id="PS00028"/>
    </source>
</evidence>
<feature type="domain" description="C2H2-type" evidence="11">
    <location>
        <begin position="804"/>
        <end position="825"/>
    </location>
</feature>
<evidence type="ECO:0000256" key="6">
    <source>
        <dbReference type="ARBA" id="ARBA00023211"/>
    </source>
</evidence>
<feature type="domain" description="C2H2-type" evidence="11">
    <location>
        <begin position="547"/>
        <end position="568"/>
    </location>
</feature>
<evidence type="ECO:0000256" key="7">
    <source>
        <dbReference type="ARBA" id="ARBA00047761"/>
    </source>
</evidence>
<keyword evidence="13" id="KW-1185">Reference proteome</keyword>
<dbReference type="Proteomes" id="UP000242913">
    <property type="component" value="Unassembled WGS sequence"/>
</dbReference>
<proteinExistence type="predicted"/>
<evidence type="ECO:0000313" key="13">
    <source>
        <dbReference type="Proteomes" id="UP000242913"/>
    </source>
</evidence>
<dbReference type="InterPro" id="IPR004843">
    <property type="entry name" value="Calcineurin-like_PHP"/>
</dbReference>
<dbReference type="InterPro" id="IPR013087">
    <property type="entry name" value="Znf_C2H2_type"/>
</dbReference>
<feature type="compositionally biased region" description="Low complexity" evidence="9">
    <location>
        <begin position="501"/>
        <end position="517"/>
    </location>
</feature>
<feature type="domain" description="C2H2-type" evidence="11">
    <location>
        <begin position="953"/>
        <end position="975"/>
    </location>
</feature>
<dbReference type="GO" id="GO:0046872">
    <property type="term" value="F:metal ion binding"/>
    <property type="evidence" value="ECO:0007669"/>
    <property type="project" value="UniProtKB-KW"/>
</dbReference>
<evidence type="ECO:0000256" key="3">
    <source>
        <dbReference type="ARBA" id="ARBA00022723"/>
    </source>
</evidence>
<dbReference type="InterPro" id="IPR006186">
    <property type="entry name" value="Ser/Thr-sp_prot-phosphatase"/>
</dbReference>
<evidence type="ECO:0000256" key="2">
    <source>
        <dbReference type="ARBA" id="ARBA00013081"/>
    </source>
</evidence>
<dbReference type="Gene3D" id="3.60.21.10">
    <property type="match status" value="1"/>
</dbReference>
<dbReference type="PANTHER" id="PTHR11668">
    <property type="entry name" value="SERINE/THREONINE PROTEIN PHOSPHATASE"/>
    <property type="match status" value="1"/>
</dbReference>
<feature type="region of interest" description="Disordered" evidence="9">
    <location>
        <begin position="501"/>
        <end position="539"/>
    </location>
</feature>
<feature type="domain" description="C2H2-type" evidence="11">
    <location>
        <begin position="462"/>
        <end position="483"/>
    </location>
</feature>
<name>A0A238C2I9_9BILA</name>
<dbReference type="PROSITE" id="PS00028">
    <property type="entry name" value="ZINC_FINGER_C2H2_1"/>
    <property type="match status" value="6"/>
</dbReference>
<feature type="domain" description="C2H2-type" evidence="11">
    <location>
        <begin position="899"/>
        <end position="922"/>
    </location>
</feature>
<evidence type="ECO:0000256" key="1">
    <source>
        <dbReference type="ARBA" id="ARBA00001936"/>
    </source>
</evidence>